<keyword evidence="2" id="KW-0732">Signal</keyword>
<feature type="region of interest" description="Disordered" evidence="1">
    <location>
        <begin position="74"/>
        <end position="158"/>
    </location>
</feature>
<proteinExistence type="predicted"/>
<feature type="chain" id="PRO_5040304241" evidence="2">
    <location>
        <begin position="28"/>
        <end position="176"/>
    </location>
</feature>
<keyword evidence="4" id="KW-1185">Reference proteome</keyword>
<comment type="caution">
    <text evidence="3">The sequence shown here is derived from an EMBL/GenBank/DDBJ whole genome shotgun (WGS) entry which is preliminary data.</text>
</comment>
<name>A0A9N7UAW4_PLEPL</name>
<feature type="signal peptide" evidence="2">
    <location>
        <begin position="1"/>
        <end position="27"/>
    </location>
</feature>
<feature type="compositionally biased region" description="Basic and acidic residues" evidence="1">
    <location>
        <begin position="121"/>
        <end position="136"/>
    </location>
</feature>
<organism evidence="3 4">
    <name type="scientific">Pleuronectes platessa</name>
    <name type="common">European plaice</name>
    <dbReference type="NCBI Taxonomy" id="8262"/>
    <lineage>
        <taxon>Eukaryota</taxon>
        <taxon>Metazoa</taxon>
        <taxon>Chordata</taxon>
        <taxon>Craniata</taxon>
        <taxon>Vertebrata</taxon>
        <taxon>Euteleostomi</taxon>
        <taxon>Actinopterygii</taxon>
        <taxon>Neopterygii</taxon>
        <taxon>Teleostei</taxon>
        <taxon>Neoteleostei</taxon>
        <taxon>Acanthomorphata</taxon>
        <taxon>Carangaria</taxon>
        <taxon>Pleuronectiformes</taxon>
        <taxon>Pleuronectoidei</taxon>
        <taxon>Pleuronectidae</taxon>
        <taxon>Pleuronectes</taxon>
    </lineage>
</organism>
<sequence>MEVWRKARAGSFEGWMWLWWLWWSAGGIERESEGENERGIEQERRGRASALPLPFSLSSLLPQSLTPLFALFTGFSGSRGRRGRKQKRRRRKKKDIDNGRPACEPEPDQLGIAADGRGRKKIEGEDEKSRARREGEEGSSGKQVSVCAGKRREKKSQSKVIRIYREIEKRRRGSRR</sequence>
<evidence type="ECO:0000256" key="1">
    <source>
        <dbReference type="SAM" id="MobiDB-lite"/>
    </source>
</evidence>
<evidence type="ECO:0000256" key="2">
    <source>
        <dbReference type="SAM" id="SignalP"/>
    </source>
</evidence>
<reference evidence="3" key="1">
    <citation type="submission" date="2020-03" db="EMBL/GenBank/DDBJ databases">
        <authorList>
            <person name="Weist P."/>
        </authorList>
    </citation>
    <scope>NUCLEOTIDE SEQUENCE</scope>
</reference>
<dbReference type="Proteomes" id="UP001153269">
    <property type="component" value="Unassembled WGS sequence"/>
</dbReference>
<gene>
    <name evidence="3" type="ORF">PLEPLA_LOCUS16412</name>
</gene>
<evidence type="ECO:0000313" key="4">
    <source>
        <dbReference type="Proteomes" id="UP001153269"/>
    </source>
</evidence>
<dbReference type="EMBL" id="CADEAL010001054">
    <property type="protein sequence ID" value="CAB1428439.1"/>
    <property type="molecule type" value="Genomic_DNA"/>
</dbReference>
<dbReference type="AlphaFoldDB" id="A0A9N7UAW4"/>
<feature type="compositionally biased region" description="Basic residues" evidence="1">
    <location>
        <begin position="79"/>
        <end position="93"/>
    </location>
</feature>
<evidence type="ECO:0000313" key="3">
    <source>
        <dbReference type="EMBL" id="CAB1428439.1"/>
    </source>
</evidence>
<protein>
    <submittedName>
        <fullName evidence="3">Uncharacterized protein</fullName>
    </submittedName>
</protein>
<accession>A0A9N7UAW4</accession>